<accession>A0A4C1U7I6</accession>
<evidence type="ECO:0000313" key="1">
    <source>
        <dbReference type="EMBL" id="GBP22279.1"/>
    </source>
</evidence>
<name>A0A4C1U7I6_EUMVA</name>
<gene>
    <name evidence="1" type="ORF">EVAR_22565_1</name>
</gene>
<keyword evidence="2" id="KW-1185">Reference proteome</keyword>
<sequence>MFTQFTQAEPRVKARTMAVMSLIQPRWRVTRVKAEGRALQPPAPTNEATPICDKISYRDHDIFRRPFGALPPGRRAVCGRGGAALGTRLPRGDPPVHSPNNVSTMKNSEDVVLAPRFDFQSAISIRKQKYCANLFRVMIAGVVVELESNVNEVLIIVVSALSLHYTRDFALQRHLVEFQGNGIGATLLDVVPRC</sequence>
<dbReference type="EMBL" id="BGZK01000138">
    <property type="protein sequence ID" value="GBP22279.1"/>
    <property type="molecule type" value="Genomic_DNA"/>
</dbReference>
<protein>
    <submittedName>
        <fullName evidence="1">Uncharacterized protein</fullName>
    </submittedName>
</protein>
<dbReference type="AlphaFoldDB" id="A0A4C1U7I6"/>
<evidence type="ECO:0000313" key="2">
    <source>
        <dbReference type="Proteomes" id="UP000299102"/>
    </source>
</evidence>
<dbReference type="Proteomes" id="UP000299102">
    <property type="component" value="Unassembled WGS sequence"/>
</dbReference>
<reference evidence="1 2" key="1">
    <citation type="journal article" date="2019" name="Commun. Biol.">
        <title>The bagworm genome reveals a unique fibroin gene that provides high tensile strength.</title>
        <authorList>
            <person name="Kono N."/>
            <person name="Nakamura H."/>
            <person name="Ohtoshi R."/>
            <person name="Tomita M."/>
            <person name="Numata K."/>
            <person name="Arakawa K."/>
        </authorList>
    </citation>
    <scope>NUCLEOTIDE SEQUENCE [LARGE SCALE GENOMIC DNA]</scope>
</reference>
<comment type="caution">
    <text evidence="1">The sequence shown here is derived from an EMBL/GenBank/DDBJ whole genome shotgun (WGS) entry which is preliminary data.</text>
</comment>
<organism evidence="1 2">
    <name type="scientific">Eumeta variegata</name>
    <name type="common">Bagworm moth</name>
    <name type="synonym">Eumeta japonica</name>
    <dbReference type="NCBI Taxonomy" id="151549"/>
    <lineage>
        <taxon>Eukaryota</taxon>
        <taxon>Metazoa</taxon>
        <taxon>Ecdysozoa</taxon>
        <taxon>Arthropoda</taxon>
        <taxon>Hexapoda</taxon>
        <taxon>Insecta</taxon>
        <taxon>Pterygota</taxon>
        <taxon>Neoptera</taxon>
        <taxon>Endopterygota</taxon>
        <taxon>Lepidoptera</taxon>
        <taxon>Glossata</taxon>
        <taxon>Ditrysia</taxon>
        <taxon>Tineoidea</taxon>
        <taxon>Psychidae</taxon>
        <taxon>Oiketicinae</taxon>
        <taxon>Eumeta</taxon>
    </lineage>
</organism>
<proteinExistence type="predicted"/>